<feature type="chain" id="PRO_5022954978" description="Secreted protein" evidence="1">
    <location>
        <begin position="21"/>
        <end position="74"/>
    </location>
</feature>
<dbReference type="AlphaFoldDB" id="A0A5B7HDP0"/>
<evidence type="ECO:0000313" key="2">
    <source>
        <dbReference type="EMBL" id="MPC67018.1"/>
    </source>
</evidence>
<proteinExistence type="predicted"/>
<keyword evidence="1" id="KW-0732">Signal</keyword>
<name>A0A5B7HDP0_PORTR</name>
<feature type="signal peptide" evidence="1">
    <location>
        <begin position="1"/>
        <end position="20"/>
    </location>
</feature>
<accession>A0A5B7HDP0</accession>
<comment type="caution">
    <text evidence="2">The sequence shown here is derived from an EMBL/GenBank/DDBJ whole genome shotgun (WGS) entry which is preliminary data.</text>
</comment>
<evidence type="ECO:0000313" key="3">
    <source>
        <dbReference type="Proteomes" id="UP000324222"/>
    </source>
</evidence>
<reference evidence="2 3" key="1">
    <citation type="submission" date="2019-05" db="EMBL/GenBank/DDBJ databases">
        <title>Another draft genome of Portunus trituberculatus and its Hox gene families provides insights of decapod evolution.</title>
        <authorList>
            <person name="Jeong J.-H."/>
            <person name="Song I."/>
            <person name="Kim S."/>
            <person name="Choi T."/>
            <person name="Kim D."/>
            <person name="Ryu S."/>
            <person name="Kim W."/>
        </authorList>
    </citation>
    <scope>NUCLEOTIDE SEQUENCE [LARGE SCALE GENOMIC DNA]</scope>
    <source>
        <tissue evidence="2">Muscle</tissue>
    </source>
</reference>
<sequence length="74" mass="8161">MARFITLVVLTSLALPLSLILRPATPLTRSSFFRYVTLAHLGLRTATATATFIHPHLAERHPALAESPAHVYLK</sequence>
<evidence type="ECO:0008006" key="4">
    <source>
        <dbReference type="Google" id="ProtNLM"/>
    </source>
</evidence>
<keyword evidence="3" id="KW-1185">Reference proteome</keyword>
<protein>
    <recommendedName>
        <fullName evidence="4">Secreted protein</fullName>
    </recommendedName>
</protein>
<gene>
    <name evidence="2" type="ORF">E2C01_061178</name>
</gene>
<evidence type="ECO:0000256" key="1">
    <source>
        <dbReference type="SAM" id="SignalP"/>
    </source>
</evidence>
<dbReference type="Proteomes" id="UP000324222">
    <property type="component" value="Unassembled WGS sequence"/>
</dbReference>
<dbReference type="EMBL" id="VSRR010025653">
    <property type="protein sequence ID" value="MPC67018.1"/>
    <property type="molecule type" value="Genomic_DNA"/>
</dbReference>
<organism evidence="2 3">
    <name type="scientific">Portunus trituberculatus</name>
    <name type="common">Swimming crab</name>
    <name type="synonym">Neptunus trituberculatus</name>
    <dbReference type="NCBI Taxonomy" id="210409"/>
    <lineage>
        <taxon>Eukaryota</taxon>
        <taxon>Metazoa</taxon>
        <taxon>Ecdysozoa</taxon>
        <taxon>Arthropoda</taxon>
        <taxon>Crustacea</taxon>
        <taxon>Multicrustacea</taxon>
        <taxon>Malacostraca</taxon>
        <taxon>Eumalacostraca</taxon>
        <taxon>Eucarida</taxon>
        <taxon>Decapoda</taxon>
        <taxon>Pleocyemata</taxon>
        <taxon>Brachyura</taxon>
        <taxon>Eubrachyura</taxon>
        <taxon>Portunoidea</taxon>
        <taxon>Portunidae</taxon>
        <taxon>Portuninae</taxon>
        <taxon>Portunus</taxon>
    </lineage>
</organism>